<sequence length="199" mass="23487">MSEEIEKEFKNLVTKEEFNLLLHTFHISNRDFFTQKNHYFDTYSFLLKEKAAALRIRELPNFYELTLKRKTIEGVIETNQIINQKEADLLFHDAILPAGEIKEALIKLGIPVQNLTYFGSLTTHRAEHEYKGGLLVFDHSHYLDKEDYELEYEVKDWELGKTIFTNLLTRLNIKPQSTDTKVGRLYRAKLEIMKQSDKE</sequence>
<dbReference type="PIRSF" id="PIRSF012526">
    <property type="entry name" value="CYTH_UCP012526"/>
    <property type="match status" value="1"/>
</dbReference>
<name>A0ABQ4KJC5_9BACI</name>
<dbReference type="InterPro" id="IPR009195">
    <property type="entry name" value="Uncharacterised_YjbK"/>
</dbReference>
<dbReference type="EMBL" id="BORB01000012">
    <property type="protein sequence ID" value="GIN57433.1"/>
    <property type="molecule type" value="Genomic_DNA"/>
</dbReference>
<feature type="domain" description="CYTH" evidence="1">
    <location>
        <begin position="4"/>
        <end position="192"/>
    </location>
</feature>
<proteinExistence type="predicted"/>
<reference evidence="2 3" key="1">
    <citation type="submission" date="2021-03" db="EMBL/GenBank/DDBJ databases">
        <title>Antimicrobial resistance genes in bacteria isolated from Japanese honey, and their potential for conferring macrolide and lincosamide resistance in the American foulbrood pathogen Paenibacillus larvae.</title>
        <authorList>
            <person name="Okamoto M."/>
            <person name="Kumagai M."/>
            <person name="Kanamori H."/>
            <person name="Takamatsu D."/>
        </authorList>
    </citation>
    <scope>NUCLEOTIDE SEQUENCE [LARGE SCALE GENOMIC DNA]</scope>
    <source>
        <strain evidence="2 3">J8TS2</strain>
    </source>
</reference>
<dbReference type="InterPro" id="IPR023577">
    <property type="entry name" value="CYTH_domain"/>
</dbReference>
<dbReference type="InterPro" id="IPR033469">
    <property type="entry name" value="CYTH-like_dom_sf"/>
</dbReference>
<evidence type="ECO:0000259" key="1">
    <source>
        <dbReference type="PROSITE" id="PS51707"/>
    </source>
</evidence>
<dbReference type="Pfam" id="PF01928">
    <property type="entry name" value="CYTH"/>
    <property type="match status" value="1"/>
</dbReference>
<gene>
    <name evidence="2" type="ORF">J8TS2_17520</name>
</gene>
<dbReference type="RefSeq" id="WP_212966119.1">
    <property type="nucleotide sequence ID" value="NZ_BORB01000012.1"/>
</dbReference>
<dbReference type="PROSITE" id="PS51707">
    <property type="entry name" value="CYTH"/>
    <property type="match status" value="1"/>
</dbReference>
<accession>A0ABQ4KJC5</accession>
<dbReference type="CDD" id="cd07762">
    <property type="entry name" value="CYTH-like_Pase_1"/>
    <property type="match status" value="1"/>
</dbReference>
<dbReference type="Proteomes" id="UP000679950">
    <property type="component" value="Unassembled WGS sequence"/>
</dbReference>
<keyword evidence="3" id="KW-1185">Reference proteome</keyword>
<comment type="caution">
    <text evidence="2">The sequence shown here is derived from an EMBL/GenBank/DDBJ whole genome shotgun (WGS) entry which is preliminary data.</text>
</comment>
<dbReference type="SUPFAM" id="SSF55154">
    <property type="entry name" value="CYTH-like phosphatases"/>
    <property type="match status" value="1"/>
</dbReference>
<evidence type="ECO:0000313" key="2">
    <source>
        <dbReference type="EMBL" id="GIN57433.1"/>
    </source>
</evidence>
<protein>
    <submittedName>
        <fullName evidence="2">CYTH domain-containing protein</fullName>
    </submittedName>
</protein>
<organism evidence="2 3">
    <name type="scientific">Lederbergia ruris</name>
    <dbReference type="NCBI Taxonomy" id="217495"/>
    <lineage>
        <taxon>Bacteria</taxon>
        <taxon>Bacillati</taxon>
        <taxon>Bacillota</taxon>
        <taxon>Bacilli</taxon>
        <taxon>Bacillales</taxon>
        <taxon>Bacillaceae</taxon>
        <taxon>Lederbergia</taxon>
    </lineage>
</organism>
<evidence type="ECO:0000313" key="3">
    <source>
        <dbReference type="Proteomes" id="UP000679950"/>
    </source>
</evidence>
<dbReference type="SMART" id="SM01118">
    <property type="entry name" value="CYTH"/>
    <property type="match status" value="1"/>
</dbReference>
<dbReference type="Gene3D" id="2.40.320.10">
    <property type="entry name" value="Hypothetical Protein Pfu-838710-001"/>
    <property type="match status" value="1"/>
</dbReference>